<dbReference type="STRING" id="87626.PTD2_11454"/>
<dbReference type="eggNOG" id="COG2972">
    <property type="taxonomic scope" value="Bacteria"/>
</dbReference>
<feature type="transmembrane region" description="Helical" evidence="1">
    <location>
        <begin position="20"/>
        <end position="40"/>
    </location>
</feature>
<dbReference type="InterPro" id="IPR036890">
    <property type="entry name" value="HATPase_C_sf"/>
</dbReference>
<dbReference type="RefSeq" id="WP_009837303.1">
    <property type="nucleotide sequence ID" value="NZ_AAOH01000002.1"/>
</dbReference>
<dbReference type="Gene3D" id="3.30.565.10">
    <property type="entry name" value="Histidine kinase-like ATPase, C-terminal domain"/>
    <property type="match status" value="1"/>
</dbReference>
<dbReference type="Pfam" id="PF06580">
    <property type="entry name" value="His_kinase"/>
    <property type="match status" value="1"/>
</dbReference>
<accession>A4C625</accession>
<evidence type="ECO:0000313" key="3">
    <source>
        <dbReference type="EMBL" id="EAR29429.1"/>
    </source>
</evidence>
<keyword evidence="1" id="KW-0472">Membrane</keyword>
<keyword evidence="4" id="KW-1185">Reference proteome</keyword>
<dbReference type="OrthoDB" id="2514702at2"/>
<name>A4C625_9GAMM</name>
<comment type="caution">
    <text evidence="3">The sequence shown here is derived from an EMBL/GenBank/DDBJ whole genome shotgun (WGS) entry which is preliminary data.</text>
</comment>
<gene>
    <name evidence="3" type="ORF">PTD2_11454</name>
</gene>
<dbReference type="HOGENOM" id="CLU_020473_1_1_6"/>
<dbReference type="InterPro" id="IPR050640">
    <property type="entry name" value="Bact_2-comp_sensor_kinase"/>
</dbReference>
<feature type="transmembrane region" description="Helical" evidence="1">
    <location>
        <begin position="82"/>
        <end position="107"/>
    </location>
</feature>
<feature type="transmembrane region" description="Helical" evidence="1">
    <location>
        <begin position="46"/>
        <end position="70"/>
    </location>
</feature>
<keyword evidence="1" id="KW-1133">Transmembrane helix</keyword>
<dbReference type="PANTHER" id="PTHR34220">
    <property type="entry name" value="SENSOR HISTIDINE KINASE YPDA"/>
    <property type="match status" value="1"/>
</dbReference>
<organism evidence="3 4">
    <name type="scientific">Pseudoalteromonas tunicata D2</name>
    <dbReference type="NCBI Taxonomy" id="87626"/>
    <lineage>
        <taxon>Bacteria</taxon>
        <taxon>Pseudomonadati</taxon>
        <taxon>Pseudomonadota</taxon>
        <taxon>Gammaproteobacteria</taxon>
        <taxon>Alteromonadales</taxon>
        <taxon>Pseudoalteromonadaceae</taxon>
        <taxon>Pseudoalteromonas</taxon>
    </lineage>
</organism>
<dbReference type="PANTHER" id="PTHR34220:SF7">
    <property type="entry name" value="SENSOR HISTIDINE KINASE YPDA"/>
    <property type="match status" value="1"/>
</dbReference>
<protein>
    <submittedName>
        <fullName evidence="3">Putative alginate biosynthesis protein</fullName>
    </submittedName>
</protein>
<reference evidence="3 4" key="1">
    <citation type="submission" date="2006-02" db="EMBL/GenBank/DDBJ databases">
        <authorList>
            <person name="Moran M.A."/>
            <person name="Kjelleberg S."/>
            <person name="Egan S."/>
            <person name="Saunders N."/>
            <person name="Thomas T."/>
            <person name="Ferriera S."/>
            <person name="Johnson J."/>
            <person name="Kravitz S."/>
            <person name="Halpern A."/>
            <person name="Remington K."/>
            <person name="Beeson K."/>
            <person name="Tran B."/>
            <person name="Rogers Y.-H."/>
            <person name="Friedman R."/>
            <person name="Venter J.C."/>
        </authorList>
    </citation>
    <scope>NUCLEOTIDE SEQUENCE [LARGE SCALE GENOMIC DNA]</scope>
    <source>
        <strain evidence="3 4">D2</strain>
    </source>
</reference>
<dbReference type="GO" id="GO:0016020">
    <property type="term" value="C:membrane"/>
    <property type="evidence" value="ECO:0007669"/>
    <property type="project" value="InterPro"/>
</dbReference>
<evidence type="ECO:0000259" key="2">
    <source>
        <dbReference type="Pfam" id="PF06580"/>
    </source>
</evidence>
<dbReference type="Proteomes" id="UP000006201">
    <property type="component" value="Unassembled WGS sequence"/>
</dbReference>
<evidence type="ECO:0000313" key="4">
    <source>
        <dbReference type="Proteomes" id="UP000006201"/>
    </source>
</evidence>
<proteinExistence type="predicted"/>
<keyword evidence="1" id="KW-0812">Transmembrane</keyword>
<dbReference type="GO" id="GO:0000155">
    <property type="term" value="F:phosphorelay sensor kinase activity"/>
    <property type="evidence" value="ECO:0007669"/>
    <property type="project" value="InterPro"/>
</dbReference>
<dbReference type="AlphaFoldDB" id="A4C625"/>
<dbReference type="InterPro" id="IPR010559">
    <property type="entry name" value="Sig_transdc_His_kin_internal"/>
</dbReference>
<feature type="transmembrane region" description="Helical" evidence="1">
    <location>
        <begin position="119"/>
        <end position="136"/>
    </location>
</feature>
<sequence>MTYYAQFQGYLLPSLINDRITLATLVVGQFLAIILSFSPFTQGDPWLRLGLISLFIHVVALISLFLLSIIKPLIKKNTLTPQVLIILLVINGVTSLATVLLVQLALLELSAFNDVLGKNLLIATILALLFVQFSVMHQEHNQAKSAFDRAELDALQARIRPHFLFNSLNTAAELVHHDAKEAEKTILALAALARAAMQAGKSVTLTHEIKLAQQYLQIEQWRLGNRLALEWHMPPEIPELQLPSLTIQPLLENAVNHGIEPLSTTGVIRVEMHVTSQSVTVMIINPIAKDAHCVRENNGVAVANIQKRLSLAFADKASLTTHKRPEQYRVKLVLPLGE</sequence>
<evidence type="ECO:0000256" key="1">
    <source>
        <dbReference type="SAM" id="Phobius"/>
    </source>
</evidence>
<feature type="domain" description="Signal transduction histidine kinase internal region" evidence="2">
    <location>
        <begin position="150"/>
        <end position="227"/>
    </location>
</feature>
<dbReference type="EMBL" id="AAOH01000002">
    <property type="protein sequence ID" value="EAR29429.1"/>
    <property type="molecule type" value="Genomic_DNA"/>
</dbReference>